<dbReference type="GO" id="GO:0003700">
    <property type="term" value="F:DNA-binding transcription factor activity"/>
    <property type="evidence" value="ECO:0007669"/>
    <property type="project" value="TreeGrafter"/>
</dbReference>
<dbReference type="AlphaFoldDB" id="A0A0D2ADZ0"/>
<evidence type="ECO:0000256" key="1">
    <source>
        <dbReference type="ARBA" id="ARBA00004123"/>
    </source>
</evidence>
<organism evidence="4 5">
    <name type="scientific">Verruconis gallopava</name>
    <dbReference type="NCBI Taxonomy" id="253628"/>
    <lineage>
        <taxon>Eukaryota</taxon>
        <taxon>Fungi</taxon>
        <taxon>Dikarya</taxon>
        <taxon>Ascomycota</taxon>
        <taxon>Pezizomycotina</taxon>
        <taxon>Dothideomycetes</taxon>
        <taxon>Pleosporomycetidae</taxon>
        <taxon>Venturiales</taxon>
        <taxon>Sympoventuriaceae</taxon>
        <taxon>Verruconis</taxon>
    </lineage>
</organism>
<dbReference type="STRING" id="253628.A0A0D2ADZ0"/>
<dbReference type="GO" id="GO:0045944">
    <property type="term" value="P:positive regulation of transcription by RNA polymerase II"/>
    <property type="evidence" value="ECO:0007669"/>
    <property type="project" value="TreeGrafter"/>
</dbReference>
<gene>
    <name evidence="4" type="ORF">PV09_04420</name>
</gene>
<keyword evidence="2" id="KW-0539">Nucleus</keyword>
<evidence type="ECO:0000313" key="5">
    <source>
        <dbReference type="Proteomes" id="UP000053259"/>
    </source>
</evidence>
<feature type="compositionally biased region" description="Basic and acidic residues" evidence="3">
    <location>
        <begin position="52"/>
        <end position="61"/>
    </location>
</feature>
<reference evidence="4 5" key="1">
    <citation type="submission" date="2015-01" db="EMBL/GenBank/DDBJ databases">
        <title>The Genome Sequence of Ochroconis gallopava CBS43764.</title>
        <authorList>
            <consortium name="The Broad Institute Genomics Platform"/>
            <person name="Cuomo C."/>
            <person name="de Hoog S."/>
            <person name="Gorbushina A."/>
            <person name="Stielow B."/>
            <person name="Teixiera M."/>
            <person name="Abouelleil A."/>
            <person name="Chapman S.B."/>
            <person name="Priest M."/>
            <person name="Young S.K."/>
            <person name="Wortman J."/>
            <person name="Nusbaum C."/>
            <person name="Birren B."/>
        </authorList>
    </citation>
    <scope>NUCLEOTIDE SEQUENCE [LARGE SCALE GENOMIC DNA]</scope>
    <source>
        <strain evidence="4 5">CBS 43764</strain>
    </source>
</reference>
<dbReference type="InterPro" id="IPR021858">
    <property type="entry name" value="Fun_TF"/>
</dbReference>
<dbReference type="EMBL" id="KN847540">
    <property type="protein sequence ID" value="KIW04685.1"/>
    <property type="molecule type" value="Genomic_DNA"/>
</dbReference>
<dbReference type="VEuPathDB" id="FungiDB:PV09_04420"/>
<dbReference type="InParanoid" id="A0A0D2ADZ0"/>
<dbReference type="PANTHER" id="PTHR37534">
    <property type="entry name" value="TRANSCRIPTIONAL ACTIVATOR PROTEIN UGA3"/>
    <property type="match status" value="1"/>
</dbReference>
<evidence type="ECO:0000256" key="2">
    <source>
        <dbReference type="ARBA" id="ARBA00023242"/>
    </source>
</evidence>
<dbReference type="GeneID" id="27312393"/>
<comment type="subcellular location">
    <subcellularLocation>
        <location evidence="1">Nucleus</location>
    </subcellularLocation>
</comment>
<name>A0A0D2ADZ0_9PEZI</name>
<protein>
    <recommendedName>
        <fullName evidence="6">Transcription factor domain-containing protein</fullName>
    </recommendedName>
</protein>
<feature type="region of interest" description="Disordered" evidence="3">
    <location>
        <begin position="39"/>
        <end position="65"/>
    </location>
</feature>
<evidence type="ECO:0000256" key="3">
    <source>
        <dbReference type="SAM" id="MobiDB-lite"/>
    </source>
</evidence>
<dbReference type="RefSeq" id="XP_016214554.1">
    <property type="nucleotide sequence ID" value="XM_016357762.1"/>
</dbReference>
<evidence type="ECO:0000313" key="4">
    <source>
        <dbReference type="EMBL" id="KIW04685.1"/>
    </source>
</evidence>
<keyword evidence="5" id="KW-1185">Reference proteome</keyword>
<proteinExistence type="predicted"/>
<accession>A0A0D2ADZ0</accession>
<dbReference type="GO" id="GO:0000976">
    <property type="term" value="F:transcription cis-regulatory region binding"/>
    <property type="evidence" value="ECO:0007669"/>
    <property type="project" value="TreeGrafter"/>
</dbReference>
<dbReference type="PANTHER" id="PTHR37534:SF24">
    <property type="entry name" value="MISCELLANEOUS ZN(II)2CYS6 TRANSCRIPTION FACTOR (EUROFUNG)-RELATED"/>
    <property type="match status" value="1"/>
</dbReference>
<dbReference type="CDD" id="cd12148">
    <property type="entry name" value="fungal_TF_MHR"/>
    <property type="match status" value="1"/>
</dbReference>
<dbReference type="Proteomes" id="UP000053259">
    <property type="component" value="Unassembled WGS sequence"/>
</dbReference>
<dbReference type="GO" id="GO:0005634">
    <property type="term" value="C:nucleus"/>
    <property type="evidence" value="ECO:0007669"/>
    <property type="project" value="UniProtKB-SubCell"/>
</dbReference>
<sequence>MDIDVDSSISPLATWTLHPSPHDPAYLASQDELRNLLFTTAQTPAPTRRGTPVRDEARESYEADTSASLRSDSVKQILAVGRRLEYLDNYVGRVASWLDMFDSNRNFAITIPPLARRSPALLYAILAISARQLELMGGIRNPCDSLELYQEAIQMLKPLLQVRDEDAITVSVILCCMEMMSASGEDWRRHLDGCAALFVSFGVNGFSDDLRKALFWCYARMDLCGALMSDGTQSTLIEPWRWLAPGVSADRAQELFAQHRSPDMHANYAVYLCAKVCELLADRTKYSELGADNGCNDAAYAMRWTALWDDLQAWLDQRPEELLPLQTLDGKPFPHILFIHWAAISANQLHHTACLLLLDMAPAGSKQSLQKEQLILGYAKRICGISLTNPHQGCINNAVQPLWIAGRHLTHRSEHAVLIKLFKNIEQTTGWATSWRVADLERIWGYKIRKN</sequence>
<dbReference type="OrthoDB" id="415590at2759"/>
<evidence type="ECO:0008006" key="6">
    <source>
        <dbReference type="Google" id="ProtNLM"/>
    </source>
</evidence>
<dbReference type="Pfam" id="PF11951">
    <property type="entry name" value="Fungal_trans_2"/>
    <property type="match status" value="1"/>
</dbReference>